<gene>
    <name evidence="1" type="ORF">TTEB3V08_LOCUS11597</name>
</gene>
<name>A0A7R9P185_9NEOP</name>
<evidence type="ECO:0000313" key="1">
    <source>
        <dbReference type="EMBL" id="CAD7463715.1"/>
    </source>
</evidence>
<accession>A0A7R9P185</accession>
<organism evidence="1">
    <name type="scientific">Timema tahoe</name>
    <dbReference type="NCBI Taxonomy" id="61484"/>
    <lineage>
        <taxon>Eukaryota</taxon>
        <taxon>Metazoa</taxon>
        <taxon>Ecdysozoa</taxon>
        <taxon>Arthropoda</taxon>
        <taxon>Hexapoda</taxon>
        <taxon>Insecta</taxon>
        <taxon>Pterygota</taxon>
        <taxon>Neoptera</taxon>
        <taxon>Polyneoptera</taxon>
        <taxon>Phasmatodea</taxon>
        <taxon>Timematodea</taxon>
        <taxon>Timematoidea</taxon>
        <taxon>Timematidae</taxon>
        <taxon>Timema</taxon>
    </lineage>
</organism>
<dbReference type="EMBL" id="OE008998">
    <property type="protein sequence ID" value="CAD7463715.1"/>
    <property type="molecule type" value="Genomic_DNA"/>
</dbReference>
<dbReference type="AlphaFoldDB" id="A0A7R9P185"/>
<protein>
    <submittedName>
        <fullName evidence="1">Uncharacterized protein</fullName>
    </submittedName>
</protein>
<proteinExistence type="predicted"/>
<sequence>MRYCRVARRCVALVAALGVLTVLLLLGAPPTAPPRRYIPPSQVKIKGSVPAFAREGSGKPVWKKPTPDRDSNLDPPVISSLVHCESSALDDAATETCPIVLLGTESTAPALACALRFKSVETSVVEGLCVAAPPPNSPSPEVTAVNLTPAFLLYTSSAPERRGVRGGYKQYPIFFFMTKNFGREAQLGLPLFC</sequence>
<reference evidence="1" key="1">
    <citation type="submission" date="2020-11" db="EMBL/GenBank/DDBJ databases">
        <authorList>
            <person name="Tran Van P."/>
        </authorList>
    </citation>
    <scope>NUCLEOTIDE SEQUENCE</scope>
</reference>